<reference evidence="6 7" key="1">
    <citation type="journal article" date="2019" name="Int. J. Syst. Evol. Microbiol.">
        <title>The Global Catalogue of Microorganisms (GCM) 10K type strain sequencing project: providing services to taxonomists for standard genome sequencing and annotation.</title>
        <authorList>
            <consortium name="The Broad Institute Genomics Platform"/>
            <consortium name="The Broad Institute Genome Sequencing Center for Infectious Disease"/>
            <person name="Wu L."/>
            <person name="Ma J."/>
        </authorList>
    </citation>
    <scope>NUCLEOTIDE SEQUENCE [LARGE SCALE GENOMIC DNA]</scope>
    <source>
        <strain evidence="6 7">JCM 15115</strain>
    </source>
</reference>
<dbReference type="InterPro" id="IPR010982">
    <property type="entry name" value="Lambda_DNA-bd_dom_sf"/>
</dbReference>
<feature type="domain" description="HTH lacI-type" evidence="4">
    <location>
        <begin position="6"/>
        <end position="60"/>
    </location>
</feature>
<evidence type="ECO:0000256" key="1">
    <source>
        <dbReference type="ARBA" id="ARBA00023015"/>
    </source>
</evidence>
<evidence type="ECO:0000256" key="2">
    <source>
        <dbReference type="ARBA" id="ARBA00023125"/>
    </source>
</evidence>
<dbReference type="Proteomes" id="UP001424441">
    <property type="component" value="Unassembled WGS sequence"/>
</dbReference>
<dbReference type="InterPro" id="IPR000843">
    <property type="entry name" value="HTH_LacI"/>
</dbReference>
<sequence>MRERAATIQDVAQRAGVSTASVSRYVHAPQSVSPATGQRIEDAIVSLNYIPNFAARSLTGASSQAVYLIVPNLSNPVFAEAFNATREILRAQGHSLFVSESNFSAEIESQLIETLVQRRAEAVILLGCQHDPRAIELLQSRNVVVVETWSISQDSTFLNVGFDNRAAGYAIANHLLEKGCKKICFIAPDLKGSDRMTHRYEGFCDALRNHNIPLEDGNYYEASGLHFGEGARIFEHIISDAPDIDGCVFASDVLAAGAILAASHLNIRIPQDMRVVGIDNMEISRLVKPMLTTVQIEGERLGEWVGRLILQRLGQLPEADQKQLEQSISSAKTHEQQNAVILDSGDVLRFSGPERSAAAIRQVELGFRLIERDSSR</sequence>
<keyword evidence="2 6" id="KW-0238">DNA-binding</keyword>
<dbReference type="Gene3D" id="3.40.50.2300">
    <property type="match status" value="2"/>
</dbReference>
<organism evidence="6 7">
    <name type="scientific">Paenochrobactrum glaciei</name>
    <dbReference type="NCBI Taxonomy" id="486407"/>
    <lineage>
        <taxon>Bacteria</taxon>
        <taxon>Pseudomonadati</taxon>
        <taxon>Pseudomonadota</taxon>
        <taxon>Alphaproteobacteria</taxon>
        <taxon>Hyphomicrobiales</taxon>
        <taxon>Brucellaceae</taxon>
        <taxon>Paenochrobactrum</taxon>
    </lineage>
</organism>
<keyword evidence="7" id="KW-1185">Reference proteome</keyword>
<evidence type="ECO:0000313" key="7">
    <source>
        <dbReference type="Proteomes" id="UP001424441"/>
    </source>
</evidence>
<evidence type="ECO:0000259" key="4">
    <source>
        <dbReference type="PROSITE" id="PS50932"/>
    </source>
</evidence>
<proteinExistence type="predicted"/>
<dbReference type="Gene3D" id="1.10.260.40">
    <property type="entry name" value="lambda repressor-like DNA-binding domains"/>
    <property type="match status" value="1"/>
</dbReference>
<keyword evidence="3" id="KW-0804">Transcription</keyword>
<comment type="caution">
    <text evidence="6">The sequence shown here is derived from an EMBL/GenBank/DDBJ whole genome shotgun (WGS) entry which is preliminary data.</text>
</comment>
<feature type="domain" description="HTH cro/C1-type" evidence="5">
    <location>
        <begin position="7"/>
        <end position="50"/>
    </location>
</feature>
<dbReference type="PANTHER" id="PTHR30146:SF33">
    <property type="entry name" value="TRANSCRIPTIONAL REGULATOR"/>
    <property type="match status" value="1"/>
</dbReference>
<dbReference type="InterPro" id="IPR001387">
    <property type="entry name" value="Cro/C1-type_HTH"/>
</dbReference>
<dbReference type="PANTHER" id="PTHR30146">
    <property type="entry name" value="LACI-RELATED TRANSCRIPTIONAL REPRESSOR"/>
    <property type="match status" value="1"/>
</dbReference>
<dbReference type="CDD" id="cd01575">
    <property type="entry name" value="PBP1_GntR"/>
    <property type="match status" value="1"/>
</dbReference>
<gene>
    <name evidence="6" type="ORF">GCM10008943_29300</name>
</gene>
<dbReference type="SMART" id="SM00354">
    <property type="entry name" value="HTH_LACI"/>
    <property type="match status" value="1"/>
</dbReference>
<accession>A0ABN1GI89</accession>
<evidence type="ECO:0000259" key="5">
    <source>
        <dbReference type="PROSITE" id="PS50943"/>
    </source>
</evidence>
<dbReference type="Pfam" id="PF13377">
    <property type="entry name" value="Peripla_BP_3"/>
    <property type="match status" value="1"/>
</dbReference>
<dbReference type="GO" id="GO:0003677">
    <property type="term" value="F:DNA binding"/>
    <property type="evidence" value="ECO:0007669"/>
    <property type="project" value="UniProtKB-KW"/>
</dbReference>
<keyword evidence="1" id="KW-0805">Transcription regulation</keyword>
<protein>
    <submittedName>
        <fullName evidence="6">LacI family DNA-binding transcriptional regulator</fullName>
    </submittedName>
</protein>
<dbReference type="InterPro" id="IPR046335">
    <property type="entry name" value="LacI/GalR-like_sensor"/>
</dbReference>
<dbReference type="PROSITE" id="PS50943">
    <property type="entry name" value="HTH_CROC1"/>
    <property type="match status" value="1"/>
</dbReference>
<dbReference type="SUPFAM" id="SSF47413">
    <property type="entry name" value="lambda repressor-like DNA-binding domains"/>
    <property type="match status" value="1"/>
</dbReference>
<dbReference type="RefSeq" id="WP_343807112.1">
    <property type="nucleotide sequence ID" value="NZ_BAAADE010000009.1"/>
</dbReference>
<dbReference type="Pfam" id="PF00356">
    <property type="entry name" value="LacI"/>
    <property type="match status" value="1"/>
</dbReference>
<dbReference type="PROSITE" id="PS00356">
    <property type="entry name" value="HTH_LACI_1"/>
    <property type="match status" value="1"/>
</dbReference>
<evidence type="ECO:0000313" key="6">
    <source>
        <dbReference type="EMBL" id="GAA0611956.1"/>
    </source>
</evidence>
<dbReference type="EMBL" id="BAAADE010000009">
    <property type="protein sequence ID" value="GAA0611956.1"/>
    <property type="molecule type" value="Genomic_DNA"/>
</dbReference>
<dbReference type="PROSITE" id="PS50932">
    <property type="entry name" value="HTH_LACI_2"/>
    <property type="match status" value="1"/>
</dbReference>
<dbReference type="CDD" id="cd01392">
    <property type="entry name" value="HTH_LacI"/>
    <property type="match status" value="1"/>
</dbReference>
<dbReference type="InterPro" id="IPR028082">
    <property type="entry name" value="Peripla_BP_I"/>
</dbReference>
<evidence type="ECO:0000256" key="3">
    <source>
        <dbReference type="ARBA" id="ARBA00023163"/>
    </source>
</evidence>
<name>A0ABN1GI89_9HYPH</name>
<dbReference type="SUPFAM" id="SSF53822">
    <property type="entry name" value="Periplasmic binding protein-like I"/>
    <property type="match status" value="1"/>
</dbReference>